<dbReference type="EMBL" id="CP039351">
    <property type="protein sequence ID" value="QCE00042.1"/>
    <property type="molecule type" value="Genomic_DNA"/>
</dbReference>
<dbReference type="AlphaFoldDB" id="A0A4D6MHL7"/>
<gene>
    <name evidence="1" type="ORF">DEO72_LG7g1328</name>
</gene>
<evidence type="ECO:0000313" key="2">
    <source>
        <dbReference type="Proteomes" id="UP000501690"/>
    </source>
</evidence>
<organism evidence="1 2">
    <name type="scientific">Vigna unguiculata</name>
    <name type="common">Cowpea</name>
    <dbReference type="NCBI Taxonomy" id="3917"/>
    <lineage>
        <taxon>Eukaryota</taxon>
        <taxon>Viridiplantae</taxon>
        <taxon>Streptophyta</taxon>
        <taxon>Embryophyta</taxon>
        <taxon>Tracheophyta</taxon>
        <taxon>Spermatophyta</taxon>
        <taxon>Magnoliopsida</taxon>
        <taxon>eudicotyledons</taxon>
        <taxon>Gunneridae</taxon>
        <taxon>Pentapetalae</taxon>
        <taxon>rosids</taxon>
        <taxon>fabids</taxon>
        <taxon>Fabales</taxon>
        <taxon>Fabaceae</taxon>
        <taxon>Papilionoideae</taxon>
        <taxon>50 kb inversion clade</taxon>
        <taxon>NPAAA clade</taxon>
        <taxon>indigoferoid/millettioid clade</taxon>
        <taxon>Phaseoleae</taxon>
        <taxon>Vigna</taxon>
    </lineage>
</organism>
<dbReference type="Proteomes" id="UP000501690">
    <property type="component" value="Linkage Group LG7"/>
</dbReference>
<reference evidence="1 2" key="1">
    <citation type="submission" date="2019-04" db="EMBL/GenBank/DDBJ databases">
        <title>An improved genome assembly and genetic linkage map for asparagus bean, Vigna unguiculata ssp. sesquipedialis.</title>
        <authorList>
            <person name="Xia Q."/>
            <person name="Zhang R."/>
            <person name="Dong Y."/>
        </authorList>
    </citation>
    <scope>NUCLEOTIDE SEQUENCE [LARGE SCALE GENOMIC DNA]</scope>
    <source>
        <tissue evidence="1">Leaf</tissue>
    </source>
</reference>
<protein>
    <submittedName>
        <fullName evidence="1">Uncharacterized protein</fullName>
    </submittedName>
</protein>
<sequence>MYVAPGDGRGSCQAMAVAPVNFGTLAPSGRGITVRRYLQDSRFLRRLAHGGTCPQPGDLEAASA</sequence>
<evidence type="ECO:0000313" key="1">
    <source>
        <dbReference type="EMBL" id="QCE00042.1"/>
    </source>
</evidence>
<accession>A0A4D6MHL7</accession>
<keyword evidence="2" id="KW-1185">Reference proteome</keyword>
<name>A0A4D6MHL7_VIGUN</name>
<proteinExistence type="predicted"/>